<feature type="transmembrane region" description="Helical" evidence="1">
    <location>
        <begin position="12"/>
        <end position="32"/>
    </location>
</feature>
<proteinExistence type="predicted"/>
<comment type="caution">
    <text evidence="2">The sequence shown here is derived from an EMBL/GenBank/DDBJ whole genome shotgun (WGS) entry which is preliminary data.</text>
</comment>
<dbReference type="RefSeq" id="WP_307247169.1">
    <property type="nucleotide sequence ID" value="NZ_JAUSQZ010000001.1"/>
</dbReference>
<evidence type="ECO:0000256" key="1">
    <source>
        <dbReference type="SAM" id="Phobius"/>
    </source>
</evidence>
<reference evidence="2 3" key="1">
    <citation type="submission" date="2023-07" db="EMBL/GenBank/DDBJ databases">
        <title>Sequencing the genomes of 1000 actinobacteria strains.</title>
        <authorList>
            <person name="Klenk H.-P."/>
        </authorList>
    </citation>
    <scope>NUCLEOTIDE SEQUENCE [LARGE SCALE GENOMIC DNA]</scope>
    <source>
        <strain evidence="2 3">DSM 44388</strain>
    </source>
</reference>
<keyword evidence="1" id="KW-0812">Transmembrane</keyword>
<protein>
    <submittedName>
        <fullName evidence="2">Uncharacterized protein</fullName>
    </submittedName>
</protein>
<keyword evidence="1" id="KW-0472">Membrane</keyword>
<keyword evidence="3" id="KW-1185">Reference proteome</keyword>
<gene>
    <name evidence="2" type="ORF">J2S57_004949</name>
</gene>
<dbReference type="Proteomes" id="UP001235712">
    <property type="component" value="Unassembled WGS sequence"/>
</dbReference>
<dbReference type="EMBL" id="JAUSQZ010000001">
    <property type="protein sequence ID" value="MDP9829200.1"/>
    <property type="molecule type" value="Genomic_DNA"/>
</dbReference>
<organism evidence="2 3">
    <name type="scientific">Kineosporia succinea</name>
    <dbReference type="NCBI Taxonomy" id="84632"/>
    <lineage>
        <taxon>Bacteria</taxon>
        <taxon>Bacillati</taxon>
        <taxon>Actinomycetota</taxon>
        <taxon>Actinomycetes</taxon>
        <taxon>Kineosporiales</taxon>
        <taxon>Kineosporiaceae</taxon>
        <taxon>Kineosporia</taxon>
    </lineage>
</organism>
<accession>A0ABT9PAI0</accession>
<evidence type="ECO:0000313" key="3">
    <source>
        <dbReference type="Proteomes" id="UP001235712"/>
    </source>
</evidence>
<evidence type="ECO:0000313" key="2">
    <source>
        <dbReference type="EMBL" id="MDP9829200.1"/>
    </source>
</evidence>
<sequence>MSPLVARPRRLLVRLLLFALLVNYLVVAQLAYRRMMNESLRGAGRSWAG</sequence>
<name>A0ABT9PAI0_9ACTN</name>
<keyword evidence="1" id="KW-1133">Transmembrane helix</keyword>